<dbReference type="FunFam" id="3.30.70.580:FF:000001">
    <property type="entry name" value="tRNA pseudouridine synthase A"/>
    <property type="match status" value="1"/>
</dbReference>
<sequence length="244" mass="27640">MRNIKLILEYDGSKYHGWQYQDNAWTVQQELAEAIRKLTGETVMPDGAGRTDAGVHALGQVACFKTQSNIPAEKFALALNSLLSPGVCVLRSEEAPLDFHPRFSAKGKHYRYLILNRKQRSPLWENRAWHVRDELDLEAMAKAASYLEGTHYFRAFCASGHQNKTFERTITHSAWTFQGEILCYDTKGNGFLYNMVRIMTGAMVDIGRGRYAPEVILEAFETGDRNTLGMTAPAMGLYLVEVFY</sequence>
<dbReference type="Proteomes" id="UP000324781">
    <property type="component" value="Unassembled WGS sequence"/>
</dbReference>
<reference evidence="9 10" key="1">
    <citation type="submission" date="2016-11" db="EMBL/GenBank/DDBJ databases">
        <authorList>
            <person name="Varghese N."/>
            <person name="Submissions S."/>
        </authorList>
    </citation>
    <scope>NUCLEOTIDE SEQUENCE [LARGE SCALE GENOMIC DNA]</scope>
    <source>
        <strain evidence="9 10">DSM 19027</strain>
    </source>
</reference>
<keyword evidence="2 4" id="KW-0819">tRNA processing</keyword>
<proteinExistence type="inferred from homology"/>
<evidence type="ECO:0000256" key="7">
    <source>
        <dbReference type="RuleBase" id="RU003792"/>
    </source>
</evidence>
<dbReference type="GO" id="GO:0003723">
    <property type="term" value="F:RNA binding"/>
    <property type="evidence" value="ECO:0007669"/>
    <property type="project" value="InterPro"/>
</dbReference>
<dbReference type="OrthoDB" id="9811823at2"/>
<dbReference type="AlphaFoldDB" id="A0A1M6F425"/>
<dbReference type="SUPFAM" id="SSF55120">
    <property type="entry name" value="Pseudouridine synthase"/>
    <property type="match status" value="1"/>
</dbReference>
<accession>A0A1M6F425</accession>
<dbReference type="HAMAP" id="MF_00171">
    <property type="entry name" value="TruA"/>
    <property type="match status" value="1"/>
</dbReference>
<evidence type="ECO:0000313" key="9">
    <source>
        <dbReference type="EMBL" id="SHI92468.1"/>
    </source>
</evidence>
<evidence type="ECO:0000256" key="6">
    <source>
        <dbReference type="PIRSR" id="PIRSR001430-2"/>
    </source>
</evidence>
<feature type="binding site" evidence="4 6">
    <location>
        <position position="110"/>
    </location>
    <ligand>
        <name>substrate</name>
    </ligand>
</feature>
<evidence type="ECO:0000256" key="5">
    <source>
        <dbReference type="PIRSR" id="PIRSR001430-1"/>
    </source>
</evidence>
<evidence type="ECO:0000313" key="10">
    <source>
        <dbReference type="Proteomes" id="UP000324781"/>
    </source>
</evidence>
<feature type="domain" description="Pseudouridine synthase I TruA alpha/beta" evidence="8">
    <location>
        <begin position="143"/>
        <end position="244"/>
    </location>
</feature>
<name>A0A1M6F425_9FIRM</name>
<dbReference type="NCBIfam" id="TIGR00071">
    <property type="entry name" value="hisT_truA"/>
    <property type="match status" value="1"/>
</dbReference>
<keyword evidence="3 4" id="KW-0413">Isomerase</keyword>
<dbReference type="Gene3D" id="3.30.70.580">
    <property type="entry name" value="Pseudouridine synthase I, catalytic domain, N-terminal subdomain"/>
    <property type="match status" value="1"/>
</dbReference>
<dbReference type="Pfam" id="PF01416">
    <property type="entry name" value="PseudoU_synth_1"/>
    <property type="match status" value="2"/>
</dbReference>
<dbReference type="InterPro" id="IPR001406">
    <property type="entry name" value="PsdUridine_synth_TruA"/>
</dbReference>
<dbReference type="InterPro" id="IPR020094">
    <property type="entry name" value="TruA/RsuA/RluB/E/F_N"/>
</dbReference>
<comment type="similarity">
    <text evidence="1 4 7">Belongs to the tRNA pseudouridine synthase TruA family.</text>
</comment>
<dbReference type="Gene3D" id="3.30.70.660">
    <property type="entry name" value="Pseudouridine synthase I, catalytic domain, C-terminal subdomain"/>
    <property type="match status" value="1"/>
</dbReference>
<dbReference type="InterPro" id="IPR020097">
    <property type="entry name" value="PsdUridine_synth_TruA_a/b_dom"/>
</dbReference>
<dbReference type="InterPro" id="IPR020095">
    <property type="entry name" value="PsdUridine_synth_TruA_C"/>
</dbReference>
<comment type="function">
    <text evidence="4">Formation of pseudouridine at positions 38, 39 and 40 in the anticodon stem and loop of transfer RNAs.</text>
</comment>
<dbReference type="GO" id="GO:0031119">
    <property type="term" value="P:tRNA pseudouridine synthesis"/>
    <property type="evidence" value="ECO:0007669"/>
    <property type="project" value="UniProtKB-UniRule"/>
</dbReference>
<comment type="subunit">
    <text evidence="4">Homodimer.</text>
</comment>
<dbReference type="PANTHER" id="PTHR11142">
    <property type="entry name" value="PSEUDOURIDYLATE SYNTHASE"/>
    <property type="match status" value="1"/>
</dbReference>
<dbReference type="GO" id="GO:0160147">
    <property type="term" value="F:tRNA pseudouridine(38-40) synthase activity"/>
    <property type="evidence" value="ECO:0007669"/>
    <property type="project" value="UniProtKB-EC"/>
</dbReference>
<gene>
    <name evidence="4" type="primary">truA</name>
    <name evidence="9" type="ORF">SAMN05444373_101522</name>
</gene>
<feature type="active site" description="Nucleophile" evidence="4 5">
    <location>
        <position position="52"/>
    </location>
</feature>
<dbReference type="EC" id="5.4.99.12" evidence="4"/>
<dbReference type="RefSeq" id="WP_149678412.1">
    <property type="nucleotide sequence ID" value="NZ_DAONMB010000001.1"/>
</dbReference>
<protein>
    <recommendedName>
        <fullName evidence="4">tRNA pseudouridine synthase A</fullName>
        <ecNumber evidence="4">5.4.99.12</ecNumber>
    </recommendedName>
    <alternativeName>
        <fullName evidence="4">tRNA pseudouridine(38-40) synthase</fullName>
    </alternativeName>
    <alternativeName>
        <fullName evidence="4">tRNA pseudouridylate synthase I</fullName>
    </alternativeName>
    <alternativeName>
        <fullName evidence="4">tRNA-uridine isomerase I</fullName>
    </alternativeName>
</protein>
<comment type="catalytic activity">
    <reaction evidence="4 7">
        <text>uridine(38/39/40) in tRNA = pseudouridine(38/39/40) in tRNA</text>
        <dbReference type="Rhea" id="RHEA:22376"/>
        <dbReference type="Rhea" id="RHEA-COMP:10085"/>
        <dbReference type="Rhea" id="RHEA-COMP:10087"/>
        <dbReference type="ChEBI" id="CHEBI:65314"/>
        <dbReference type="ChEBI" id="CHEBI:65315"/>
        <dbReference type="EC" id="5.4.99.12"/>
    </reaction>
</comment>
<evidence type="ECO:0000259" key="8">
    <source>
        <dbReference type="Pfam" id="PF01416"/>
    </source>
</evidence>
<evidence type="ECO:0000256" key="1">
    <source>
        <dbReference type="ARBA" id="ARBA00009375"/>
    </source>
</evidence>
<evidence type="ECO:0000256" key="4">
    <source>
        <dbReference type="HAMAP-Rule" id="MF_00171"/>
    </source>
</evidence>
<dbReference type="PIRSF" id="PIRSF001430">
    <property type="entry name" value="tRNA_psdUrid_synth"/>
    <property type="match status" value="1"/>
</dbReference>
<evidence type="ECO:0000256" key="3">
    <source>
        <dbReference type="ARBA" id="ARBA00023235"/>
    </source>
</evidence>
<keyword evidence="10" id="KW-1185">Reference proteome</keyword>
<organism evidence="9 10">
    <name type="scientific">Thermoclostridium caenicola</name>
    <dbReference type="NCBI Taxonomy" id="659425"/>
    <lineage>
        <taxon>Bacteria</taxon>
        <taxon>Bacillati</taxon>
        <taxon>Bacillota</taxon>
        <taxon>Clostridia</taxon>
        <taxon>Eubacteriales</taxon>
        <taxon>Oscillospiraceae</taxon>
        <taxon>Thermoclostridium</taxon>
    </lineage>
</organism>
<dbReference type="PANTHER" id="PTHR11142:SF0">
    <property type="entry name" value="TRNA PSEUDOURIDINE SYNTHASE-LIKE 1"/>
    <property type="match status" value="1"/>
</dbReference>
<dbReference type="EMBL" id="FQZP01000015">
    <property type="protein sequence ID" value="SHI92468.1"/>
    <property type="molecule type" value="Genomic_DNA"/>
</dbReference>
<evidence type="ECO:0000256" key="2">
    <source>
        <dbReference type="ARBA" id="ARBA00022694"/>
    </source>
</evidence>
<dbReference type="InterPro" id="IPR020103">
    <property type="entry name" value="PsdUridine_synth_cat_dom_sf"/>
</dbReference>
<dbReference type="CDD" id="cd02570">
    <property type="entry name" value="PseudoU_synth_EcTruA"/>
    <property type="match status" value="1"/>
</dbReference>
<feature type="domain" description="Pseudouridine synthase I TruA alpha/beta" evidence="8">
    <location>
        <begin position="9"/>
        <end position="103"/>
    </location>
</feature>
<comment type="caution">
    <text evidence="4">Lacks conserved residue(s) required for the propagation of feature annotation.</text>
</comment>